<dbReference type="GO" id="GO:0003676">
    <property type="term" value="F:nucleic acid binding"/>
    <property type="evidence" value="ECO:0007669"/>
    <property type="project" value="InterPro"/>
</dbReference>
<dbReference type="EMBL" id="CACRXK020007641">
    <property type="protein sequence ID" value="CAB4012816.1"/>
    <property type="molecule type" value="Genomic_DNA"/>
</dbReference>
<reference evidence="1" key="1">
    <citation type="submission" date="2020-04" db="EMBL/GenBank/DDBJ databases">
        <authorList>
            <person name="Alioto T."/>
            <person name="Alioto T."/>
            <person name="Gomez Garrido J."/>
        </authorList>
    </citation>
    <scope>NUCLEOTIDE SEQUENCE</scope>
    <source>
        <strain evidence="1">A484AB</strain>
    </source>
</reference>
<protein>
    <submittedName>
        <fullName evidence="1">Zinc knuckle</fullName>
    </submittedName>
</protein>
<comment type="caution">
    <text evidence="1">The sequence shown here is derived from an EMBL/GenBank/DDBJ whole genome shotgun (WGS) entry which is preliminary data.</text>
</comment>
<dbReference type="Proteomes" id="UP001152795">
    <property type="component" value="Unassembled WGS sequence"/>
</dbReference>
<name>A0A6S7I516_PARCT</name>
<organism evidence="1 2">
    <name type="scientific">Paramuricea clavata</name>
    <name type="common">Red gorgonian</name>
    <name type="synonym">Violescent sea-whip</name>
    <dbReference type="NCBI Taxonomy" id="317549"/>
    <lineage>
        <taxon>Eukaryota</taxon>
        <taxon>Metazoa</taxon>
        <taxon>Cnidaria</taxon>
        <taxon>Anthozoa</taxon>
        <taxon>Octocorallia</taxon>
        <taxon>Malacalcyonacea</taxon>
        <taxon>Plexauridae</taxon>
        <taxon>Paramuricea</taxon>
    </lineage>
</organism>
<dbReference type="InterPro" id="IPR001878">
    <property type="entry name" value="Znf_CCHC"/>
</dbReference>
<evidence type="ECO:0000313" key="2">
    <source>
        <dbReference type="Proteomes" id="UP001152795"/>
    </source>
</evidence>
<keyword evidence="2" id="KW-1185">Reference proteome</keyword>
<dbReference type="OrthoDB" id="6158722at2759"/>
<dbReference type="SUPFAM" id="SSF50630">
    <property type="entry name" value="Acid proteases"/>
    <property type="match status" value="1"/>
</dbReference>
<dbReference type="GO" id="GO:0008270">
    <property type="term" value="F:zinc ion binding"/>
    <property type="evidence" value="ECO:0007669"/>
    <property type="project" value="InterPro"/>
</dbReference>
<dbReference type="InterPro" id="IPR036875">
    <property type="entry name" value="Znf_CCHC_sf"/>
</dbReference>
<dbReference type="SUPFAM" id="SSF57756">
    <property type="entry name" value="Retrovirus zinc finger-like domains"/>
    <property type="match status" value="1"/>
</dbReference>
<dbReference type="PROSITE" id="PS00141">
    <property type="entry name" value="ASP_PROTEASE"/>
    <property type="match status" value="1"/>
</dbReference>
<gene>
    <name evidence="1" type="ORF">PACLA_8A078407</name>
</gene>
<dbReference type="GO" id="GO:0006508">
    <property type="term" value="P:proteolysis"/>
    <property type="evidence" value="ECO:0007669"/>
    <property type="project" value="InterPro"/>
</dbReference>
<accession>A0A6S7I516</accession>
<dbReference type="InterPro" id="IPR001969">
    <property type="entry name" value="Aspartic_peptidase_AS"/>
</dbReference>
<sequence length="120" mass="13304">MDRHVTICYRCGNSGHIAKFCNAKLEGGLGSSRDGESPKRNDSKIRLSTVSSASKKKTLMVENTINGKNKLCIVDTGASISLLSKDQWKPLKLDDTHYFHQILLHKPLTILPLGFWANPP</sequence>
<evidence type="ECO:0000313" key="1">
    <source>
        <dbReference type="EMBL" id="CAB4012816.1"/>
    </source>
</evidence>
<dbReference type="InterPro" id="IPR021109">
    <property type="entry name" value="Peptidase_aspartic_dom_sf"/>
</dbReference>
<dbReference type="GO" id="GO:0004190">
    <property type="term" value="F:aspartic-type endopeptidase activity"/>
    <property type="evidence" value="ECO:0007669"/>
    <property type="project" value="InterPro"/>
</dbReference>
<dbReference type="Gene3D" id="2.40.70.10">
    <property type="entry name" value="Acid Proteases"/>
    <property type="match status" value="1"/>
</dbReference>
<proteinExistence type="predicted"/>
<dbReference type="PROSITE" id="PS50158">
    <property type="entry name" value="ZF_CCHC"/>
    <property type="match status" value="1"/>
</dbReference>
<dbReference type="AlphaFoldDB" id="A0A6S7I516"/>